<keyword evidence="1" id="KW-1133">Transmembrane helix</keyword>
<dbReference type="AlphaFoldDB" id="A0A4Z0PCW2"/>
<dbReference type="EMBL" id="SRLA01000001">
    <property type="protein sequence ID" value="TGE10484.1"/>
    <property type="molecule type" value="Genomic_DNA"/>
</dbReference>
<sequence length="98" mass="10793">MNWRAFYQEYSIPLKINGCLIACFGVAASLAVLTSKSQTVSPGFLTAFIITGLVPYLSVVVNLCMGAIMLAKSRHKLARAYFAFFGSYLLFFLVLRAV</sequence>
<keyword evidence="1" id="KW-0472">Membrane</keyword>
<dbReference type="Proteomes" id="UP000298337">
    <property type="component" value="Unassembled WGS sequence"/>
</dbReference>
<accession>A0A4Z0PCW2</accession>
<protein>
    <submittedName>
        <fullName evidence="2">Uncharacterized protein</fullName>
    </submittedName>
</protein>
<reference evidence="2 3" key="1">
    <citation type="submission" date="2019-04" db="EMBL/GenBank/DDBJ databases">
        <authorList>
            <person name="Feng G."/>
            <person name="Zhang J."/>
            <person name="Zhu H."/>
        </authorList>
    </citation>
    <scope>NUCLEOTIDE SEQUENCE [LARGE SCALE GENOMIC DNA]</scope>
    <source>
        <strain evidence="2 3">92R-1</strain>
    </source>
</reference>
<dbReference type="RefSeq" id="WP_135432344.1">
    <property type="nucleotide sequence ID" value="NZ_SRLA01000001.1"/>
</dbReference>
<gene>
    <name evidence="2" type="ORF">EU556_06640</name>
</gene>
<organism evidence="2 3">
    <name type="scientific">Hymenobacter fodinae</name>
    <dbReference type="NCBI Taxonomy" id="2510796"/>
    <lineage>
        <taxon>Bacteria</taxon>
        <taxon>Pseudomonadati</taxon>
        <taxon>Bacteroidota</taxon>
        <taxon>Cytophagia</taxon>
        <taxon>Cytophagales</taxon>
        <taxon>Hymenobacteraceae</taxon>
        <taxon>Hymenobacter</taxon>
    </lineage>
</organism>
<proteinExistence type="predicted"/>
<keyword evidence="1" id="KW-0812">Transmembrane</keyword>
<evidence type="ECO:0000256" key="1">
    <source>
        <dbReference type="SAM" id="Phobius"/>
    </source>
</evidence>
<feature type="transmembrane region" description="Helical" evidence="1">
    <location>
        <begin position="12"/>
        <end position="33"/>
    </location>
</feature>
<evidence type="ECO:0000313" key="2">
    <source>
        <dbReference type="EMBL" id="TGE10484.1"/>
    </source>
</evidence>
<evidence type="ECO:0000313" key="3">
    <source>
        <dbReference type="Proteomes" id="UP000298337"/>
    </source>
</evidence>
<feature type="transmembrane region" description="Helical" evidence="1">
    <location>
        <begin position="80"/>
        <end position="97"/>
    </location>
</feature>
<feature type="transmembrane region" description="Helical" evidence="1">
    <location>
        <begin position="45"/>
        <end position="68"/>
    </location>
</feature>
<comment type="caution">
    <text evidence="2">The sequence shown here is derived from an EMBL/GenBank/DDBJ whole genome shotgun (WGS) entry which is preliminary data.</text>
</comment>
<keyword evidence="3" id="KW-1185">Reference proteome</keyword>
<name>A0A4Z0PCW2_9BACT</name>